<gene>
    <name evidence="1" type="ORF">BIV57_13320</name>
</gene>
<organism evidence="1 2">
    <name type="scientific">Mangrovactinospora gilvigrisea</name>
    <dbReference type="NCBI Taxonomy" id="1428644"/>
    <lineage>
        <taxon>Bacteria</taxon>
        <taxon>Bacillati</taxon>
        <taxon>Actinomycetota</taxon>
        <taxon>Actinomycetes</taxon>
        <taxon>Kitasatosporales</taxon>
        <taxon>Streptomycetaceae</taxon>
        <taxon>Mangrovactinospora</taxon>
    </lineage>
</organism>
<dbReference type="STRING" id="1428644.BIV57_13320"/>
<reference evidence="1 2" key="1">
    <citation type="submission" date="2016-10" db="EMBL/GenBank/DDBJ databases">
        <title>Genome sequence of Streptomyces gilvigriseus MUSC 26.</title>
        <authorList>
            <person name="Lee L.-H."/>
            <person name="Ser H.-L."/>
        </authorList>
    </citation>
    <scope>NUCLEOTIDE SEQUENCE [LARGE SCALE GENOMIC DNA]</scope>
    <source>
        <strain evidence="1 2">MUSC 26</strain>
    </source>
</reference>
<keyword evidence="2" id="KW-1185">Reference proteome</keyword>
<name>A0A1J7C5Z2_9ACTN</name>
<dbReference type="EMBL" id="MLCF01000067">
    <property type="protein sequence ID" value="OIV36968.1"/>
    <property type="molecule type" value="Genomic_DNA"/>
</dbReference>
<dbReference type="AlphaFoldDB" id="A0A1J7C5Z2"/>
<comment type="caution">
    <text evidence="1">The sequence shown here is derived from an EMBL/GenBank/DDBJ whole genome shotgun (WGS) entry which is preliminary data.</text>
</comment>
<dbReference type="Proteomes" id="UP000243342">
    <property type="component" value="Unassembled WGS sequence"/>
</dbReference>
<dbReference type="Pfam" id="PF11662">
    <property type="entry name" value="DUF3263"/>
    <property type="match status" value="1"/>
</dbReference>
<protein>
    <recommendedName>
        <fullName evidence="3">DUF3263 domain-containing protein</fullName>
    </recommendedName>
</protein>
<evidence type="ECO:0008006" key="3">
    <source>
        <dbReference type="Google" id="ProtNLM"/>
    </source>
</evidence>
<evidence type="ECO:0000313" key="2">
    <source>
        <dbReference type="Proteomes" id="UP000243342"/>
    </source>
</evidence>
<accession>A0A1J7C5Z2</accession>
<proteinExistence type="predicted"/>
<dbReference type="OrthoDB" id="3268863at2"/>
<dbReference type="InterPro" id="IPR021678">
    <property type="entry name" value="DUF3263"/>
</dbReference>
<sequence>MTARRLLTETERKVLAMAARTFRTPGAREDAVRRELRMSPTRYAQVLNALLDRREALEAAPVLINRLRGRRERLRAHRGD</sequence>
<evidence type="ECO:0000313" key="1">
    <source>
        <dbReference type="EMBL" id="OIV36968.1"/>
    </source>
</evidence>